<dbReference type="AlphaFoldDB" id="A0A1Q4P5C7"/>
<dbReference type="SUPFAM" id="SSF46689">
    <property type="entry name" value="Homeodomain-like"/>
    <property type="match status" value="1"/>
</dbReference>
<dbReference type="EMBL" id="MJAO01000002">
    <property type="protein sequence ID" value="OKB68353.1"/>
    <property type="molecule type" value="Genomic_DNA"/>
</dbReference>
<keyword evidence="1" id="KW-0805">Transcription regulation</keyword>
<dbReference type="InterPro" id="IPR003313">
    <property type="entry name" value="AraC-bd"/>
</dbReference>
<dbReference type="PROSITE" id="PS01124">
    <property type="entry name" value="HTH_ARAC_FAMILY_2"/>
    <property type="match status" value="1"/>
</dbReference>
<dbReference type="InterPro" id="IPR009057">
    <property type="entry name" value="Homeodomain-like_sf"/>
</dbReference>
<organism evidence="5 6">
    <name type="scientific">Serratia marcescens</name>
    <dbReference type="NCBI Taxonomy" id="615"/>
    <lineage>
        <taxon>Bacteria</taxon>
        <taxon>Pseudomonadati</taxon>
        <taxon>Pseudomonadota</taxon>
        <taxon>Gammaproteobacteria</taxon>
        <taxon>Enterobacterales</taxon>
        <taxon>Yersiniaceae</taxon>
        <taxon>Serratia</taxon>
    </lineage>
</organism>
<evidence type="ECO:0000259" key="4">
    <source>
        <dbReference type="PROSITE" id="PS01124"/>
    </source>
</evidence>
<dbReference type="GO" id="GO:0003700">
    <property type="term" value="F:DNA-binding transcription factor activity"/>
    <property type="evidence" value="ECO:0007669"/>
    <property type="project" value="InterPro"/>
</dbReference>
<evidence type="ECO:0000313" key="6">
    <source>
        <dbReference type="Proteomes" id="UP000185770"/>
    </source>
</evidence>
<proteinExistence type="predicted"/>
<dbReference type="InterPro" id="IPR011051">
    <property type="entry name" value="RmlC_Cupin_sf"/>
</dbReference>
<dbReference type="GO" id="GO:0043565">
    <property type="term" value="F:sequence-specific DNA binding"/>
    <property type="evidence" value="ECO:0007669"/>
    <property type="project" value="InterPro"/>
</dbReference>
<dbReference type="Pfam" id="PF02311">
    <property type="entry name" value="AraC_binding"/>
    <property type="match status" value="1"/>
</dbReference>
<evidence type="ECO:0000256" key="2">
    <source>
        <dbReference type="ARBA" id="ARBA00023125"/>
    </source>
</evidence>
<dbReference type="Proteomes" id="UP000185770">
    <property type="component" value="Unassembled WGS sequence"/>
</dbReference>
<name>A0A1Q4P5C7_SERMA</name>
<dbReference type="PANTHER" id="PTHR11019">
    <property type="entry name" value="HTH-TYPE TRANSCRIPTIONAL REGULATOR NIMR"/>
    <property type="match status" value="1"/>
</dbReference>
<evidence type="ECO:0000256" key="3">
    <source>
        <dbReference type="ARBA" id="ARBA00023163"/>
    </source>
</evidence>
<keyword evidence="3" id="KW-0804">Transcription</keyword>
<dbReference type="OrthoDB" id="5949386at2"/>
<protein>
    <submittedName>
        <fullName evidence="5">AraC family transcriptional regulator</fullName>
    </submittedName>
</protein>
<dbReference type="Pfam" id="PF12833">
    <property type="entry name" value="HTH_18"/>
    <property type="match status" value="1"/>
</dbReference>
<dbReference type="SUPFAM" id="SSF51182">
    <property type="entry name" value="RmlC-like cupins"/>
    <property type="match status" value="1"/>
</dbReference>
<dbReference type="CDD" id="cd06124">
    <property type="entry name" value="cupin_NimR-like_N"/>
    <property type="match status" value="1"/>
</dbReference>
<dbReference type="Gene3D" id="2.60.120.10">
    <property type="entry name" value="Jelly Rolls"/>
    <property type="match status" value="1"/>
</dbReference>
<sequence length="263" mass="29395">MGYEVDNAETKSIDLSGYENSPFEVTGLVKHYPAGFVIPSHTHRRCHLLYAQQGVMAVEAGSGRWIVPPTTAVWLRPMVEHQIVMQSNTCVYGVFVDELTATRLPLRDGVLQVSPLLRELIAQVTTMAPEDAESQRNTLLRALFLEELCLQQQLALHLPWPAEARMADICRQLVITPADDRSIDAWAESLSISAKTFQRHFSQQTGITFGQWKQRLRLLSSIPLLLAGNSIIHAAFESGYESHSAYSVAFKKLFGVSPSRFTL</sequence>
<gene>
    <name evidence="5" type="ORF">BHU62_02470</name>
</gene>
<feature type="domain" description="HTH araC/xylS-type" evidence="4">
    <location>
        <begin position="167"/>
        <end position="263"/>
    </location>
</feature>
<evidence type="ECO:0000256" key="1">
    <source>
        <dbReference type="ARBA" id="ARBA00023015"/>
    </source>
</evidence>
<keyword evidence="2" id="KW-0238">DNA-binding</keyword>
<dbReference type="InterPro" id="IPR014710">
    <property type="entry name" value="RmlC-like_jellyroll"/>
</dbReference>
<dbReference type="Gene3D" id="1.10.10.60">
    <property type="entry name" value="Homeodomain-like"/>
    <property type="match status" value="2"/>
</dbReference>
<dbReference type="InterPro" id="IPR018060">
    <property type="entry name" value="HTH_AraC"/>
</dbReference>
<evidence type="ECO:0000313" key="5">
    <source>
        <dbReference type="EMBL" id="OKB68353.1"/>
    </source>
</evidence>
<dbReference type="SMART" id="SM00342">
    <property type="entry name" value="HTH_ARAC"/>
    <property type="match status" value="1"/>
</dbReference>
<dbReference type="PANTHER" id="PTHR11019:SF159">
    <property type="entry name" value="TRANSCRIPTIONAL REGULATOR-RELATED"/>
    <property type="match status" value="1"/>
</dbReference>
<reference evidence="5 6" key="1">
    <citation type="submission" date="2016-09" db="EMBL/GenBank/DDBJ databases">
        <title>Serratia marcescens MSU-97 and epiphytic antimycotic-producing bacteria.</title>
        <authorList>
            <person name="Matilla M.A."/>
        </authorList>
    </citation>
    <scope>NUCLEOTIDE SEQUENCE [LARGE SCALE GENOMIC DNA]</scope>
    <source>
        <strain evidence="5 6">MSU-97</strain>
    </source>
</reference>
<accession>A0A1Q4P5C7</accession>
<comment type="caution">
    <text evidence="5">The sequence shown here is derived from an EMBL/GenBank/DDBJ whole genome shotgun (WGS) entry which is preliminary data.</text>
</comment>
<dbReference type="RefSeq" id="WP_073528999.1">
    <property type="nucleotide sequence ID" value="NZ_MJAO01000002.1"/>
</dbReference>